<dbReference type="Proteomes" id="UP000186303">
    <property type="component" value="Chromosome 1"/>
</dbReference>
<protein>
    <submittedName>
        <fullName evidence="4">Uncharacterized protein</fullName>
    </submittedName>
</protein>
<reference evidence="5" key="1">
    <citation type="journal article" date="2017" name="Nucleic Acids Res.">
        <title>Proteogenomics produces comprehensive and highly accurate protein-coding gene annotation in a complete genome assembly of Malassezia sympodialis.</title>
        <authorList>
            <person name="Zhu Y."/>
            <person name="Engstroem P.G."/>
            <person name="Tellgren-Roth C."/>
            <person name="Baudo C.D."/>
            <person name="Kennell J.C."/>
            <person name="Sun S."/>
            <person name="Billmyre R.B."/>
            <person name="Schroeder M.S."/>
            <person name="Andersson A."/>
            <person name="Holm T."/>
            <person name="Sigurgeirsson B."/>
            <person name="Wu G."/>
            <person name="Sankaranarayanan S.R."/>
            <person name="Siddharthan R."/>
            <person name="Sanyal K."/>
            <person name="Lundeberg J."/>
            <person name="Nystedt B."/>
            <person name="Boekhout T."/>
            <person name="Dawson T.L. Jr."/>
            <person name="Heitman J."/>
            <person name="Scheynius A."/>
            <person name="Lehtioe J."/>
        </authorList>
    </citation>
    <scope>NUCLEOTIDE SEQUENCE [LARGE SCALE GENOMIC DNA]</scope>
    <source>
        <strain evidence="5">ATCC 42132</strain>
    </source>
</reference>
<evidence type="ECO:0000256" key="2">
    <source>
        <dbReference type="RuleBase" id="RU003876"/>
    </source>
</evidence>
<proteinExistence type="inferred from homology"/>
<dbReference type="Gene3D" id="3.30.1120.90">
    <property type="entry name" value="Nucleosome assembly protein"/>
    <property type="match status" value="1"/>
</dbReference>
<dbReference type="SUPFAM" id="SSF143113">
    <property type="entry name" value="NAP-like"/>
    <property type="match status" value="1"/>
</dbReference>
<feature type="region of interest" description="Disordered" evidence="3">
    <location>
        <begin position="211"/>
        <end position="259"/>
    </location>
</feature>
<name>M5E6E8_MALS4</name>
<evidence type="ECO:0000313" key="5">
    <source>
        <dbReference type="Proteomes" id="UP000186303"/>
    </source>
</evidence>
<dbReference type="HOGENOM" id="CLU_079108_0_0_1"/>
<keyword evidence="5" id="KW-1185">Reference proteome</keyword>
<evidence type="ECO:0000256" key="3">
    <source>
        <dbReference type="SAM" id="MobiDB-lite"/>
    </source>
</evidence>
<accession>M5E6E8</accession>
<dbReference type="OMA" id="WPVALMN"/>
<dbReference type="InterPro" id="IPR037231">
    <property type="entry name" value="NAP-like_sf"/>
</dbReference>
<feature type="region of interest" description="Disordered" evidence="3">
    <location>
        <begin position="155"/>
        <end position="184"/>
    </location>
</feature>
<dbReference type="InterPro" id="IPR002164">
    <property type="entry name" value="NAP_family"/>
</dbReference>
<gene>
    <name evidence="4" type="ORF">MSYG_0236</name>
</gene>
<comment type="similarity">
    <text evidence="1 2">Belongs to the nucleosome assembly protein (NAP) family.</text>
</comment>
<dbReference type="OrthoDB" id="19419at2759"/>
<dbReference type="RefSeq" id="XP_018739614.1">
    <property type="nucleotide sequence ID" value="XM_018886108.1"/>
</dbReference>
<dbReference type="VEuPathDB" id="FungiDB:MSYG_0236"/>
<dbReference type="PANTHER" id="PTHR11875">
    <property type="entry name" value="TESTIS-SPECIFIC Y-ENCODED PROTEIN"/>
    <property type="match status" value="1"/>
</dbReference>
<feature type="compositionally biased region" description="Low complexity" evidence="3">
    <location>
        <begin position="175"/>
        <end position="184"/>
    </location>
</feature>
<evidence type="ECO:0000313" key="4">
    <source>
        <dbReference type="EMBL" id="SHO75902.1"/>
    </source>
</evidence>
<feature type="compositionally biased region" description="Acidic residues" evidence="3">
    <location>
        <begin position="217"/>
        <end position="246"/>
    </location>
</feature>
<dbReference type="GO" id="GO:0006334">
    <property type="term" value="P:nucleosome assembly"/>
    <property type="evidence" value="ECO:0007669"/>
    <property type="project" value="InterPro"/>
</dbReference>
<sequence length="259" mass="29428">MTRQPEIGQIPDAVKDAVQSLDAEFQAADMEISKVVARLHEPLLKKRAEIVDKIDGFWPQALTNCVSTNIYIDDDDHPLLDHLKRIDVQRDVNDPRACKIAFHFAPNDFISDEVLVKSFELAQDARKATAFDFAADLVPVKTTISWKSDDVNLAKNKPTKGDLNDDEDEEDDFEPGSFFSSFFESDSPQIAGSIGRAIVEDLYPNAIQHFEMPALYQDEDEEDDYDDEEEDEEDEDDADREIDLEEEEKKRPSKKARAA</sequence>
<dbReference type="EMBL" id="LT671821">
    <property type="protein sequence ID" value="SHO75902.1"/>
    <property type="molecule type" value="Genomic_DNA"/>
</dbReference>
<dbReference type="AlphaFoldDB" id="M5E6E8"/>
<dbReference type="KEGG" id="msym:MSY001_1005"/>
<evidence type="ECO:0000256" key="1">
    <source>
        <dbReference type="ARBA" id="ARBA00009947"/>
    </source>
</evidence>
<dbReference type="Pfam" id="PF00956">
    <property type="entry name" value="NAP"/>
    <property type="match status" value="1"/>
</dbReference>
<dbReference type="GO" id="GO:0005634">
    <property type="term" value="C:nucleus"/>
    <property type="evidence" value="ECO:0007669"/>
    <property type="project" value="InterPro"/>
</dbReference>
<organism evidence="4 5">
    <name type="scientific">Malassezia sympodialis (strain ATCC 42132)</name>
    <name type="common">Atopic eczema-associated yeast</name>
    <dbReference type="NCBI Taxonomy" id="1230383"/>
    <lineage>
        <taxon>Eukaryota</taxon>
        <taxon>Fungi</taxon>
        <taxon>Dikarya</taxon>
        <taxon>Basidiomycota</taxon>
        <taxon>Ustilaginomycotina</taxon>
        <taxon>Malasseziomycetes</taxon>
        <taxon>Malasseziales</taxon>
        <taxon>Malasseziaceae</taxon>
        <taxon>Malassezia</taxon>
    </lineage>
</organism>
<feature type="compositionally biased region" description="Acidic residues" evidence="3">
    <location>
        <begin position="164"/>
        <end position="174"/>
    </location>
</feature>
<dbReference type="STRING" id="1230383.M5E6E8"/>